<feature type="domain" description="Fibronectin type-III" evidence="13">
    <location>
        <begin position="23"/>
        <end position="111"/>
    </location>
</feature>
<keyword evidence="4" id="KW-0677">Repeat</keyword>
<dbReference type="SUPFAM" id="SSF49265">
    <property type="entry name" value="Fibronectin type III"/>
    <property type="match status" value="4"/>
</dbReference>
<keyword evidence="9" id="KW-0325">Glycoprotein</keyword>
<dbReference type="InterPro" id="IPR050713">
    <property type="entry name" value="RTP_Phos/Ushers"/>
</dbReference>
<dbReference type="InterPro" id="IPR036116">
    <property type="entry name" value="FN3_sf"/>
</dbReference>
<feature type="chain" id="PRO_5042280393" evidence="10">
    <location>
        <begin position="19"/>
        <end position="1293"/>
    </location>
</feature>
<keyword evidence="5" id="KW-0378">Hydrolase</keyword>
<dbReference type="GO" id="GO:0016020">
    <property type="term" value="C:membrane"/>
    <property type="evidence" value="ECO:0007669"/>
    <property type="project" value="UniProtKB-SubCell"/>
</dbReference>
<evidence type="ECO:0000256" key="5">
    <source>
        <dbReference type="ARBA" id="ARBA00022801"/>
    </source>
</evidence>
<evidence type="ECO:0000256" key="1">
    <source>
        <dbReference type="ARBA" id="ARBA00004479"/>
    </source>
</evidence>
<evidence type="ECO:0000256" key="8">
    <source>
        <dbReference type="ARBA" id="ARBA00023136"/>
    </source>
</evidence>
<evidence type="ECO:0000313" key="15">
    <source>
        <dbReference type="Proteomes" id="UP001249851"/>
    </source>
</evidence>
<feature type="domain" description="Tyrosine specific protein phosphatases" evidence="12">
    <location>
        <begin position="985"/>
        <end position="1059"/>
    </location>
</feature>
<feature type="domain" description="Fibronectin type-III" evidence="13">
    <location>
        <begin position="405"/>
        <end position="508"/>
    </location>
</feature>
<reference evidence="14" key="1">
    <citation type="journal article" date="2023" name="G3 (Bethesda)">
        <title>Whole genome assembly and annotation of the endangered Caribbean coral Acropora cervicornis.</title>
        <authorList>
            <person name="Selwyn J.D."/>
            <person name="Vollmer S.V."/>
        </authorList>
    </citation>
    <scope>NUCLEOTIDE SEQUENCE</scope>
    <source>
        <strain evidence="14">K2</strain>
    </source>
</reference>
<keyword evidence="2" id="KW-0812">Transmembrane</keyword>
<dbReference type="EMBL" id="JARQWQ010000009">
    <property type="protein sequence ID" value="KAK2569918.1"/>
    <property type="molecule type" value="Genomic_DNA"/>
</dbReference>
<evidence type="ECO:0000256" key="2">
    <source>
        <dbReference type="ARBA" id="ARBA00022692"/>
    </source>
</evidence>
<evidence type="ECO:0000256" key="4">
    <source>
        <dbReference type="ARBA" id="ARBA00022737"/>
    </source>
</evidence>
<evidence type="ECO:0000256" key="9">
    <source>
        <dbReference type="ARBA" id="ARBA00023180"/>
    </source>
</evidence>
<feature type="signal peptide" evidence="10">
    <location>
        <begin position="1"/>
        <end position="18"/>
    </location>
</feature>
<keyword evidence="8" id="KW-0472">Membrane</keyword>
<dbReference type="Pfam" id="PF00102">
    <property type="entry name" value="Y_phosphatase"/>
    <property type="match status" value="2"/>
</dbReference>
<dbReference type="PROSITE" id="PS50055">
    <property type="entry name" value="TYR_PHOSPHATASE_PTP"/>
    <property type="match status" value="2"/>
</dbReference>
<comment type="caution">
    <text evidence="14">The sequence shown here is derived from an EMBL/GenBank/DDBJ whole genome shotgun (WGS) entry which is preliminary data.</text>
</comment>
<feature type="domain" description="Fibronectin type-III" evidence="13">
    <location>
        <begin position="116"/>
        <end position="210"/>
    </location>
</feature>
<evidence type="ECO:0000259" key="12">
    <source>
        <dbReference type="PROSITE" id="PS50056"/>
    </source>
</evidence>
<reference evidence="14" key="2">
    <citation type="journal article" date="2023" name="Science">
        <title>Genomic signatures of disease resistance in endangered staghorn corals.</title>
        <authorList>
            <person name="Vollmer S.V."/>
            <person name="Selwyn J.D."/>
            <person name="Despard B.A."/>
            <person name="Roesel C.L."/>
        </authorList>
    </citation>
    <scope>NUCLEOTIDE SEQUENCE</scope>
    <source>
        <strain evidence="14">K2</strain>
    </source>
</reference>
<evidence type="ECO:0000256" key="7">
    <source>
        <dbReference type="ARBA" id="ARBA00022989"/>
    </source>
</evidence>
<dbReference type="PANTHER" id="PTHR46957:SF6">
    <property type="entry name" value="PROTEIN-TYROSINE-PHOSPHATASE"/>
    <property type="match status" value="1"/>
</dbReference>
<evidence type="ECO:0000256" key="6">
    <source>
        <dbReference type="ARBA" id="ARBA00022912"/>
    </source>
</evidence>
<dbReference type="InterPro" id="IPR013783">
    <property type="entry name" value="Ig-like_fold"/>
</dbReference>
<feature type="domain" description="Tyrosine specific protein phosphatases" evidence="12">
    <location>
        <begin position="1223"/>
        <end position="1270"/>
    </location>
</feature>
<dbReference type="Gene3D" id="2.60.40.10">
    <property type="entry name" value="Immunoglobulins"/>
    <property type="match status" value="8"/>
</dbReference>
<dbReference type="PROSITE" id="PS50853">
    <property type="entry name" value="FN3"/>
    <property type="match status" value="6"/>
</dbReference>
<keyword evidence="15" id="KW-1185">Reference proteome</keyword>
<evidence type="ECO:0000313" key="14">
    <source>
        <dbReference type="EMBL" id="KAK2569918.1"/>
    </source>
</evidence>
<dbReference type="Proteomes" id="UP001249851">
    <property type="component" value="Unassembled WGS sequence"/>
</dbReference>
<organism evidence="14 15">
    <name type="scientific">Acropora cervicornis</name>
    <name type="common">Staghorn coral</name>
    <dbReference type="NCBI Taxonomy" id="6130"/>
    <lineage>
        <taxon>Eukaryota</taxon>
        <taxon>Metazoa</taxon>
        <taxon>Cnidaria</taxon>
        <taxon>Anthozoa</taxon>
        <taxon>Hexacorallia</taxon>
        <taxon>Scleractinia</taxon>
        <taxon>Astrocoeniina</taxon>
        <taxon>Acroporidae</taxon>
        <taxon>Acropora</taxon>
    </lineage>
</organism>
<dbReference type="GO" id="GO:0004725">
    <property type="term" value="F:protein tyrosine phosphatase activity"/>
    <property type="evidence" value="ECO:0007669"/>
    <property type="project" value="InterPro"/>
</dbReference>
<dbReference type="PANTHER" id="PTHR46957">
    <property type="entry name" value="CYTOKINE RECEPTOR"/>
    <property type="match status" value="1"/>
</dbReference>
<dbReference type="CDD" id="cd00063">
    <property type="entry name" value="FN3"/>
    <property type="match status" value="7"/>
</dbReference>
<feature type="domain" description="Tyrosine-protein phosphatase" evidence="11">
    <location>
        <begin position="829"/>
        <end position="1054"/>
    </location>
</feature>
<dbReference type="FunFam" id="2.60.40.10:FF:000028">
    <property type="entry name" value="Neuronal cell adhesion molecule"/>
    <property type="match status" value="4"/>
</dbReference>
<dbReference type="InterPro" id="IPR000387">
    <property type="entry name" value="Tyr_Pase_dom"/>
</dbReference>
<dbReference type="PROSITE" id="PS50056">
    <property type="entry name" value="TYR_PHOSPHATASE_2"/>
    <property type="match status" value="2"/>
</dbReference>
<dbReference type="PROSITE" id="PS00383">
    <property type="entry name" value="TYR_PHOSPHATASE_1"/>
    <property type="match status" value="1"/>
</dbReference>
<dbReference type="InterPro" id="IPR016130">
    <property type="entry name" value="Tyr_Pase_AS"/>
</dbReference>
<evidence type="ECO:0000259" key="11">
    <source>
        <dbReference type="PROSITE" id="PS50055"/>
    </source>
</evidence>
<feature type="domain" description="Fibronectin type-III" evidence="13">
    <location>
        <begin position="212"/>
        <end position="314"/>
    </location>
</feature>
<keyword evidence="7" id="KW-1133">Transmembrane helix</keyword>
<dbReference type="SMART" id="SM00060">
    <property type="entry name" value="FN3"/>
    <property type="match status" value="7"/>
</dbReference>
<dbReference type="Gene3D" id="3.90.190.10">
    <property type="entry name" value="Protein tyrosine phosphatase superfamily"/>
    <property type="match status" value="3"/>
</dbReference>
<feature type="domain" description="Fibronectin type-III" evidence="13">
    <location>
        <begin position="513"/>
        <end position="608"/>
    </location>
</feature>
<evidence type="ECO:0000259" key="13">
    <source>
        <dbReference type="PROSITE" id="PS50853"/>
    </source>
</evidence>
<gene>
    <name evidence="14" type="ORF">P5673_005777</name>
</gene>
<dbReference type="InterPro" id="IPR003595">
    <property type="entry name" value="Tyr_Pase_cat"/>
</dbReference>
<name>A0AAD9QZ31_ACRCE</name>
<dbReference type="SUPFAM" id="SSF52799">
    <property type="entry name" value="(Phosphotyrosine protein) phosphatases II"/>
    <property type="match status" value="2"/>
</dbReference>
<protein>
    <submittedName>
        <fullName evidence="14">Receptor-type tyrosine-protein phosphatase S</fullName>
    </submittedName>
</protein>
<dbReference type="InterPro" id="IPR000242">
    <property type="entry name" value="PTP_cat"/>
</dbReference>
<keyword evidence="6" id="KW-0904">Protein phosphatase</keyword>
<feature type="domain" description="Tyrosine-protein phosphatase" evidence="11">
    <location>
        <begin position="1081"/>
        <end position="1279"/>
    </location>
</feature>
<dbReference type="InterPro" id="IPR029021">
    <property type="entry name" value="Prot-tyrosine_phosphatase-like"/>
</dbReference>
<evidence type="ECO:0000256" key="10">
    <source>
        <dbReference type="SAM" id="SignalP"/>
    </source>
</evidence>
<keyword evidence="3 10" id="KW-0732">Signal</keyword>
<proteinExistence type="predicted"/>
<comment type="subcellular location">
    <subcellularLocation>
        <location evidence="1">Membrane</location>
        <topology evidence="1">Single-pass type I membrane protein</topology>
    </subcellularLocation>
</comment>
<keyword evidence="14" id="KW-0675">Receptor</keyword>
<evidence type="ECO:0000256" key="3">
    <source>
        <dbReference type="ARBA" id="ARBA00022729"/>
    </source>
</evidence>
<dbReference type="SMART" id="SM00194">
    <property type="entry name" value="PTPc"/>
    <property type="match status" value="2"/>
</dbReference>
<accession>A0AAD9QZ31</accession>
<dbReference type="InterPro" id="IPR003961">
    <property type="entry name" value="FN3_dom"/>
</dbReference>
<sequence>MASLRVTLFLSFLWSVNANELSPPQVPKGYVTGDTSIKLTWEVKSPSKGIFELRWKSGGNESSMLLPGVTGSVTLNHLKVYTGYSFRIRRGFKNGTWGAFSKYTRVWTPAGAPTGPPANVTAFNKSAVAIMVFWERIPRPHRNGIVVGYKVCYKRADSVNSVMYCTAVHAQGIELGGLKPFTPYWVTVLGYTSKGEGPTSEPVKVWTDQFVPSAAPKVLSLSANKTAIDVSWAPIPRKYVNGILRGYYVIYWKRPRMSPDNHVIQVNQSTLRVVITGLERNSTYGLRLAGLTKVRAWLRNGALSPTYNVTTKYGLRTPQNVKVYSMCSTCLRVSWDPVSVPIDENPLTGYRLVCHQEASGKTIVKVVGPTQSSTKLKYLQKFSSYIVTVSSVGKNELGDPIPSRAPNVTQARSSGPRSIFIEWSPVPETYLHGILRGYYLYYKKGTSRARRFAIELGVVKTISVNKTARSLEVTGLTPFTFYEVWVTAYTNAGYGPASKPLTVITDEDVPSRAPRILEVSAVSPESVFVKWEPIPWRHLQGHLQGYLLFYSQKDTRRHVINITVNSSLTHVTLDHMKPQTEYVVWIAGFTGKGAGPDSEREFVSTPVAVPGRPLNVRVDAESPRSVRITWQSQTDLAGQVTRYMVKWRHVGKPADLNLNGQKVVSVGSPYLREAQVDGLKPYNMYSFVVREEVRSSNWSKFSADSKEELRLVLQWRKPEETNGVIKKYVVHFTNANGENITYTAYSEVDKENVTHEFTLPDVEAEYKIKCTILNLRSPSQSGLRNSKRLMEPIQKLSIISKSSPPRQPIPVKELAAHCARFHANNNALFIDEFKSLERVAWKSSWEASHAAFNRSKNRYCNIVAYDHSRVVLKSGYNSPAKYIATQGPLKHTVNDFWRMVWEKNVKTIVMIETHDNNVSTGSNTCSFAPKNDPDCEKYWQETEPTEYGHVTVSHLSSCAMTDWVRDVFQYHFTNWPDHGVPFDTSSFLMFHHKLRGALSVDPGPVLVHCSAGVGRTGCFIAIDSLMEQMESEKVVDVYGFVTTMRKQRNFMVQTQTTISSNELGSGLLCVSGVEPDVVEQRTAEFENLQVFPVDSLMFKDAMEHCNLRKNRCQETLPFDHNRVRLSVMPGELGSDYINASFIDEQSTRYWPDESCNSYGSIYVSKIDEERLEDLTQRVFKLWHRGSAESRLLYHFQYRRWLGNTLPRAQSFVYLHQQVHKMRSGNEREGSIVVHCSIERLETEDSVDIFQTLRWLRSQRARLVTSLEQYNYCYDLIKSYLAWRTINTIQNDYV</sequence>
<dbReference type="SMART" id="SM00404">
    <property type="entry name" value="PTPc_motif"/>
    <property type="match status" value="2"/>
</dbReference>
<dbReference type="PRINTS" id="PR00700">
    <property type="entry name" value="PRTYPHPHTASE"/>
</dbReference>
<feature type="domain" description="Fibronectin type-III" evidence="13">
    <location>
        <begin position="612"/>
        <end position="715"/>
    </location>
</feature>
<dbReference type="Pfam" id="PF00041">
    <property type="entry name" value="fn3"/>
    <property type="match status" value="6"/>
</dbReference>